<feature type="domain" description="Tox-PL-2" evidence="1">
    <location>
        <begin position="62"/>
        <end position="142"/>
    </location>
</feature>
<dbReference type="Proteomes" id="UP000217257">
    <property type="component" value="Chromosome"/>
</dbReference>
<dbReference type="KEGG" id="cfus:CYFUS_009566"/>
<name>A0A250JJM0_9BACT</name>
<organism evidence="2 3">
    <name type="scientific">Cystobacter fuscus</name>
    <dbReference type="NCBI Taxonomy" id="43"/>
    <lineage>
        <taxon>Bacteria</taxon>
        <taxon>Pseudomonadati</taxon>
        <taxon>Myxococcota</taxon>
        <taxon>Myxococcia</taxon>
        <taxon>Myxococcales</taxon>
        <taxon>Cystobacterineae</taxon>
        <taxon>Archangiaceae</taxon>
        <taxon>Cystobacter</taxon>
    </lineage>
</organism>
<dbReference type="AlphaFoldDB" id="A0A250JJM0"/>
<sequence>MPLTQQEVLAGASSIQLRLLTYLARGDIAGAIVLYEAETGHPPPAWLLNLQGAYSTASQAVGKCQQVARTIHTAFTELGQKPQFIAFKAKADEEFIVFELASGKSPSITKNGYHVVVRLGERIYDAYTGPLGMTWKEYLSRLHAQQGIQWEVVTTP</sequence>
<accession>A0A250JJM0</accession>
<protein>
    <recommendedName>
        <fullName evidence="1">Tox-PL-2 domain-containing protein</fullName>
    </recommendedName>
</protein>
<gene>
    <name evidence="2" type="ORF">CYFUS_009566</name>
</gene>
<evidence type="ECO:0000259" key="1">
    <source>
        <dbReference type="Pfam" id="PF15643"/>
    </source>
</evidence>
<dbReference type="InterPro" id="IPR028910">
    <property type="entry name" value="Tox-PL-2_dom"/>
</dbReference>
<dbReference type="RefSeq" id="WP_157759084.1">
    <property type="nucleotide sequence ID" value="NZ_CP022098.1"/>
</dbReference>
<reference evidence="2 3" key="1">
    <citation type="submission" date="2017-06" db="EMBL/GenBank/DDBJ databases">
        <title>Sequencing and comparative analysis of myxobacterial genomes.</title>
        <authorList>
            <person name="Rupp O."/>
            <person name="Goesmann A."/>
            <person name="Sogaard-Andersen L."/>
        </authorList>
    </citation>
    <scope>NUCLEOTIDE SEQUENCE [LARGE SCALE GENOMIC DNA]</scope>
    <source>
        <strain evidence="2 3">DSM 52655</strain>
    </source>
</reference>
<proteinExistence type="predicted"/>
<evidence type="ECO:0000313" key="2">
    <source>
        <dbReference type="EMBL" id="ATB44085.1"/>
    </source>
</evidence>
<dbReference type="EMBL" id="CP022098">
    <property type="protein sequence ID" value="ATB44085.1"/>
    <property type="molecule type" value="Genomic_DNA"/>
</dbReference>
<evidence type="ECO:0000313" key="3">
    <source>
        <dbReference type="Proteomes" id="UP000217257"/>
    </source>
</evidence>
<dbReference type="Pfam" id="PF15643">
    <property type="entry name" value="Tox-PL-2"/>
    <property type="match status" value="1"/>
</dbReference>